<reference evidence="8" key="2">
    <citation type="submission" date="2023-01" db="EMBL/GenBank/DDBJ databases">
        <authorList>
            <person name="Petersen C."/>
        </authorList>
    </citation>
    <scope>NUCLEOTIDE SEQUENCE</scope>
    <source>
        <strain evidence="8">IBT 17514</strain>
    </source>
</reference>
<evidence type="ECO:0000256" key="5">
    <source>
        <dbReference type="ARBA" id="ARBA00023002"/>
    </source>
</evidence>
<proteinExistence type="inferred from homology"/>
<organism evidence="8 9">
    <name type="scientific">Penicillium malachiteum</name>
    <dbReference type="NCBI Taxonomy" id="1324776"/>
    <lineage>
        <taxon>Eukaryota</taxon>
        <taxon>Fungi</taxon>
        <taxon>Dikarya</taxon>
        <taxon>Ascomycota</taxon>
        <taxon>Pezizomycotina</taxon>
        <taxon>Eurotiomycetes</taxon>
        <taxon>Eurotiomycetidae</taxon>
        <taxon>Eurotiales</taxon>
        <taxon>Aspergillaceae</taxon>
        <taxon>Penicillium</taxon>
    </lineage>
</organism>
<dbReference type="SUPFAM" id="SSF56176">
    <property type="entry name" value="FAD-binding/transporter-associated domain-like"/>
    <property type="match status" value="1"/>
</dbReference>
<dbReference type="AlphaFoldDB" id="A0AAD6HNC5"/>
<keyword evidence="6" id="KW-0732">Signal</keyword>
<dbReference type="Gene3D" id="3.30.465.10">
    <property type="match status" value="1"/>
</dbReference>
<dbReference type="InterPro" id="IPR036318">
    <property type="entry name" value="FAD-bd_PCMH-like_sf"/>
</dbReference>
<dbReference type="InterPro" id="IPR006094">
    <property type="entry name" value="Oxid_FAD_bind_N"/>
</dbReference>
<comment type="cofactor">
    <cofactor evidence="1">
        <name>FAD</name>
        <dbReference type="ChEBI" id="CHEBI:57692"/>
    </cofactor>
</comment>
<dbReference type="Pfam" id="PF01565">
    <property type="entry name" value="FAD_binding_4"/>
    <property type="match status" value="1"/>
</dbReference>
<feature type="signal peptide" evidence="6">
    <location>
        <begin position="1"/>
        <end position="17"/>
    </location>
</feature>
<keyword evidence="9" id="KW-1185">Reference proteome</keyword>
<keyword evidence="3" id="KW-0285">Flavoprotein</keyword>
<evidence type="ECO:0000259" key="7">
    <source>
        <dbReference type="PROSITE" id="PS51387"/>
    </source>
</evidence>
<comment type="caution">
    <text evidence="8">The sequence shown here is derived from an EMBL/GenBank/DDBJ whole genome shotgun (WGS) entry which is preliminary data.</text>
</comment>
<accession>A0AAD6HNC5</accession>
<comment type="similarity">
    <text evidence="2">Belongs to the oxygen-dependent FAD-linked oxidoreductase family.</text>
</comment>
<reference evidence="8" key="1">
    <citation type="journal article" date="2023" name="IMA Fungus">
        <title>Comparative genomic study of the Penicillium genus elucidates a diverse pangenome and 15 lateral gene transfer events.</title>
        <authorList>
            <person name="Petersen C."/>
            <person name="Sorensen T."/>
            <person name="Nielsen M.R."/>
            <person name="Sondergaard T.E."/>
            <person name="Sorensen J.L."/>
            <person name="Fitzpatrick D.A."/>
            <person name="Frisvad J.C."/>
            <person name="Nielsen K.L."/>
        </authorList>
    </citation>
    <scope>NUCLEOTIDE SEQUENCE</scope>
    <source>
        <strain evidence="8">IBT 17514</strain>
    </source>
</reference>
<evidence type="ECO:0000256" key="6">
    <source>
        <dbReference type="SAM" id="SignalP"/>
    </source>
</evidence>
<feature type="domain" description="FAD-binding PCMH-type" evidence="7">
    <location>
        <begin position="115"/>
        <end position="285"/>
    </location>
</feature>
<name>A0AAD6HNC5_9EURO</name>
<feature type="chain" id="PRO_5041934800" description="FAD-binding PCMH-type domain-containing protein" evidence="6">
    <location>
        <begin position="18"/>
        <end position="475"/>
    </location>
</feature>
<dbReference type="GO" id="GO:0071949">
    <property type="term" value="F:FAD binding"/>
    <property type="evidence" value="ECO:0007669"/>
    <property type="project" value="InterPro"/>
</dbReference>
<evidence type="ECO:0000313" key="8">
    <source>
        <dbReference type="EMBL" id="KAJ5727594.1"/>
    </source>
</evidence>
<evidence type="ECO:0000256" key="3">
    <source>
        <dbReference type="ARBA" id="ARBA00022630"/>
    </source>
</evidence>
<sequence>MIKHLLLSSILPALAVGAPQSTRCRCLPTESCWPSQQEWMSLNDTLNHNLVAVRPVASVCSPQEFNSAACENVTSLWTDSVWRSSQPGAIQWENWEAWPERHQTCYIETDKSTTCGQGRISLYSAKVQNASDIQHVVRFASAHDLRLVIKNTGHDFLGRSTAPESLQILTHSMKQIELVDDFLPKGAPKNDSEGPAVHLAAGVQLPELYSAVGSHNHTVIAGSSHSVGAAGGYIQGGGHLPLGPGKGALVTANAYQNKDLFWALRGGGGGTFGVVTRATIRTFPNVPFWDAWTEWHAALPSLNDAGGSGYYFSLPNLPLNANTSVSTMISLLMFPEKTNTTEIEQLYLPLVSKLQKIPGITVQNMAIPFPSINSTVFDVLLAGQPYDSMGSTAMLASRLYSKDLLTSQDGPTRLTNAWKSLGWAPGAAITGHVVAGGAVAANGDKIHSAVNSAWRRTVTHLLFSKGWDATATLGE</sequence>
<protein>
    <recommendedName>
        <fullName evidence="7">FAD-binding PCMH-type domain-containing protein</fullName>
    </recommendedName>
</protein>
<evidence type="ECO:0000256" key="2">
    <source>
        <dbReference type="ARBA" id="ARBA00005466"/>
    </source>
</evidence>
<dbReference type="GO" id="GO:0016491">
    <property type="term" value="F:oxidoreductase activity"/>
    <property type="evidence" value="ECO:0007669"/>
    <property type="project" value="UniProtKB-KW"/>
</dbReference>
<evidence type="ECO:0000256" key="4">
    <source>
        <dbReference type="ARBA" id="ARBA00022827"/>
    </source>
</evidence>
<keyword evidence="5" id="KW-0560">Oxidoreductase</keyword>
<evidence type="ECO:0000313" key="9">
    <source>
        <dbReference type="Proteomes" id="UP001215712"/>
    </source>
</evidence>
<dbReference type="Proteomes" id="UP001215712">
    <property type="component" value="Unassembled WGS sequence"/>
</dbReference>
<dbReference type="PANTHER" id="PTHR42973:SF39">
    <property type="entry name" value="FAD-BINDING PCMH-TYPE DOMAIN-CONTAINING PROTEIN"/>
    <property type="match status" value="1"/>
</dbReference>
<dbReference type="InterPro" id="IPR016166">
    <property type="entry name" value="FAD-bd_PCMH"/>
</dbReference>
<dbReference type="PANTHER" id="PTHR42973">
    <property type="entry name" value="BINDING OXIDOREDUCTASE, PUTATIVE (AFU_ORTHOLOGUE AFUA_1G17690)-RELATED"/>
    <property type="match status" value="1"/>
</dbReference>
<dbReference type="InterPro" id="IPR016169">
    <property type="entry name" value="FAD-bd_PCMH_sub2"/>
</dbReference>
<keyword evidence="4" id="KW-0274">FAD</keyword>
<evidence type="ECO:0000256" key="1">
    <source>
        <dbReference type="ARBA" id="ARBA00001974"/>
    </source>
</evidence>
<dbReference type="InterPro" id="IPR050416">
    <property type="entry name" value="FAD-linked_Oxidoreductase"/>
</dbReference>
<dbReference type="EMBL" id="JAQJAN010000006">
    <property type="protein sequence ID" value="KAJ5727594.1"/>
    <property type="molecule type" value="Genomic_DNA"/>
</dbReference>
<gene>
    <name evidence="8" type="ORF">N7493_005414</name>
</gene>
<dbReference type="PROSITE" id="PS51387">
    <property type="entry name" value="FAD_PCMH"/>
    <property type="match status" value="1"/>
</dbReference>